<dbReference type="GO" id="GO:0000973">
    <property type="term" value="P:post-transcriptional tethering of RNA polymerase II gene DNA at nuclear periphery"/>
    <property type="evidence" value="ECO:0007669"/>
    <property type="project" value="TreeGrafter"/>
</dbReference>
<evidence type="ECO:0000256" key="4">
    <source>
        <dbReference type="ARBA" id="ARBA00008926"/>
    </source>
</evidence>
<evidence type="ECO:0000256" key="13">
    <source>
        <dbReference type="ARBA" id="ARBA00022927"/>
    </source>
</evidence>
<dbReference type="GO" id="GO:0044614">
    <property type="term" value="C:nuclear pore cytoplasmic filaments"/>
    <property type="evidence" value="ECO:0007669"/>
    <property type="project" value="TreeGrafter"/>
</dbReference>
<evidence type="ECO:0000256" key="17">
    <source>
        <dbReference type="ARBA" id="ARBA00023242"/>
    </source>
</evidence>
<proteinExistence type="inferred from homology"/>
<evidence type="ECO:0000256" key="12">
    <source>
        <dbReference type="ARBA" id="ARBA00022825"/>
    </source>
</evidence>
<dbReference type="GO" id="GO:0003723">
    <property type="term" value="F:RNA binding"/>
    <property type="evidence" value="ECO:0007669"/>
    <property type="project" value="TreeGrafter"/>
</dbReference>
<dbReference type="GO" id="GO:0006405">
    <property type="term" value="P:RNA export from nucleus"/>
    <property type="evidence" value="ECO:0007669"/>
    <property type="project" value="TreeGrafter"/>
</dbReference>
<evidence type="ECO:0000256" key="6">
    <source>
        <dbReference type="ARBA" id="ARBA00022448"/>
    </source>
</evidence>
<dbReference type="PANTHER" id="PTHR23198">
    <property type="entry name" value="NUCLEOPORIN"/>
    <property type="match status" value="1"/>
</dbReference>
<keyword evidence="6" id="KW-0813">Transport</keyword>
<evidence type="ECO:0000256" key="11">
    <source>
        <dbReference type="ARBA" id="ARBA00022816"/>
    </source>
</evidence>
<keyword evidence="8" id="KW-0677">Repeat</keyword>
<feature type="domain" description="Peptidase S59" evidence="19">
    <location>
        <begin position="823"/>
        <end position="965"/>
    </location>
</feature>
<evidence type="ECO:0000256" key="7">
    <source>
        <dbReference type="ARBA" id="ARBA00022670"/>
    </source>
</evidence>
<dbReference type="Gene3D" id="3.30.1610.10">
    <property type="entry name" value="Peptidase S59, nucleoporin"/>
    <property type="match status" value="1"/>
</dbReference>
<keyword evidence="10" id="KW-0068">Autocatalytic cleavage</keyword>
<keyword evidence="7" id="KW-0645">Protease</keyword>
<keyword evidence="9" id="KW-0378">Hydrolase</keyword>
<gene>
    <name evidence="20" type="ORF">g.37733</name>
</gene>
<evidence type="ECO:0000256" key="8">
    <source>
        <dbReference type="ARBA" id="ARBA00022737"/>
    </source>
</evidence>
<dbReference type="GO" id="GO:0051028">
    <property type="term" value="P:mRNA transport"/>
    <property type="evidence" value="ECO:0007669"/>
    <property type="project" value="UniProtKB-KW"/>
</dbReference>
<feature type="region of interest" description="Disordered" evidence="18">
    <location>
        <begin position="1"/>
        <end position="22"/>
    </location>
</feature>
<evidence type="ECO:0000256" key="15">
    <source>
        <dbReference type="ARBA" id="ARBA00023132"/>
    </source>
</evidence>
<comment type="subcellular location">
    <subcellularLocation>
        <location evidence="2">Nucleus membrane</location>
        <topology evidence="2">Peripheral membrane protein</topology>
        <orientation evidence="2">Nucleoplasmic side</orientation>
    </subcellularLocation>
    <subcellularLocation>
        <location evidence="1">Nucleus</location>
        <location evidence="1">Nuclear pore complex</location>
    </subcellularLocation>
    <subcellularLocation>
        <location evidence="3">Nucleus</location>
        <location evidence="3">Nucleoplasm</location>
    </subcellularLocation>
</comment>
<dbReference type="GO" id="GO:0006606">
    <property type="term" value="P:protein import into nucleus"/>
    <property type="evidence" value="ECO:0007669"/>
    <property type="project" value="TreeGrafter"/>
</dbReference>
<feature type="region of interest" description="Disordered" evidence="18">
    <location>
        <begin position="669"/>
        <end position="730"/>
    </location>
</feature>
<dbReference type="Gene3D" id="1.10.10.2360">
    <property type="match status" value="1"/>
</dbReference>
<evidence type="ECO:0000256" key="14">
    <source>
        <dbReference type="ARBA" id="ARBA00023010"/>
    </source>
</evidence>
<name>A0A1B6CZW3_9HEMI</name>
<feature type="compositionally biased region" description="Basic and acidic residues" evidence="18">
    <location>
        <begin position="678"/>
        <end position="692"/>
    </location>
</feature>
<keyword evidence="17" id="KW-0539">Nucleus</keyword>
<evidence type="ECO:0000256" key="9">
    <source>
        <dbReference type="ARBA" id="ARBA00022801"/>
    </source>
</evidence>
<evidence type="ECO:0000256" key="1">
    <source>
        <dbReference type="ARBA" id="ARBA00004567"/>
    </source>
</evidence>
<dbReference type="InterPro" id="IPR021967">
    <property type="entry name" value="Nup98_C"/>
</dbReference>
<sequence>MFQGSGFGSPSTSTPFGSFGTPATTNFQTPVFGGTNTSLFGQSSQPSGGGLFGSTTPAPAFGQTQTTQPSFGGFTSNTGSTGLFGSQQNATTTGTGLFGSSGTSAFGQTKPTFGAFSSSTSGGGLFGQQPQTQSPSIFGQTASTGTTNLFGSSTGFGSTIGVSGTTGTTVKFSPVTGTDTMIKNGVSQPISTRHHCITCMKEYETKSLEELRLEDYSANRKGPQQGAATAGSLFPQPLFGGGASTSTTTGGLFGQTENKPLFGGTNTSLGFGGTSSVFGNTSGGLFGKPAATQASAFGTPATTTNTFAFNTPTNANPFGANTNTVKPFGAIAPQTNLFGSTATQPTTGFGTTQNTGFGTFGSQPTQSMGLFQQNKSPFGVGTSTNNAFSFGQTTNTTTQATPSLFGAKPATTGFGSTFGSTTTGTTSTFGATGFGTTQNTGSVFGNTFKPPTSAFSFGQTPTTSSTLGTGLNLGGGNLFGANNANKPGGLFGSTTGGGLFGTSTFGNTSNTGFGATNTTGLGSSFSLGNNTMMGSNTFSNPLGPQNPQNTFSQQIIETLTAMPFGDAPIFKKLLDTTGKTDELLNPTSAVAQKALLNKQNYKISPQLTNKLKVQPIGMNLFTKKSLFDGLDEYDKKQTIQASPKRLDLKLPQKNLILGGNTNATLDKIVNDQNAKNNKRNDENKSPKDKDKSGGNNNEKSTNNSKEKVPRRARLFEKVRNPSPKEKAVDDLVDSTKDNNKTLNSSIISDNITINETSINMSTFLGTPEGPENTMAELVSKVVQQSSENKENIDHSSSSTSSEFETSEFIQNPNPHPAGIILNRVGYYTIPPLEELAKLVDSNGQCIVENFTIGRHNYGNIFYPVRFDVAGLNLDEIVHIRSKEVVVYPDDENKPPVGEGLNRPAQVTLDGVWPADKHSRQLISDPNRLEELNYENTLRRASIKNNTRFKEYRPQTGSWVFKVDHFSKYGLSDSDEDENASALSEAKKPKMSDAVPPVGFPLSPKAVTELVLDDEDEDMEDGLIKTPFDLDENYQPKHQSPTMQFAKEIGASSNKVQLMKASFFQDDDEDDDINFNGEFLDMRNGDILDFEPMNQSKKLNKSFHLLRTQFSSNFKSPSALQVEVQNESTQVNNIHSTTMVPKIIATHSTTGPEVPPPLPDVRPQSVHLRCPVDGIIPYEKSVISRINMNRQFSRCCIADCALMFGRGFRPGWGKDYNLLSLTTKETMLLSQEKMETILSPYLDDVGEKLMGRNGSDMTPSVVQHIQVLRSTSDSSAIDFQGSIESHLEIALEHSIQDIDDNGCPVFAPKPGNEALHAHSMNAQNLVLVDTDPVLVTSYEVWDLCVALWGNLPFLPTHVSVKSHHSVMERRQAVSEWLENVVSKTVSDDLVPEVCAANVFTLLTGHCILKACEQAQELGDHFLSLLTSQIGGNNSVRGLVDEQLQQWTETHADQNIDLNRMKLMMLVAGRMDLEASYKVINVCEDLDWRRAFAIHLWYVSSSVASVTDALLNYESAFTENEAMFVKSPHPEYYTNANMEWEATSGKPVYDICYHLLKLYSNRTHSLEPLLNPAAYSPDSLDYRLSWLMLLMLESLGYSHLSEYSVAHVHTSFAAQLESHGLWHWAIFVLLHIQNADKRKSAVLDVLGRHISLSEFEEKEKFLIEKLKIPEQWIYQAKTTLALSFGEHKLAAVLLTKAKRWNESHSVIMEHIIAQAVIDEKYDYIASLLQPFTIEGRSKEISGWNNQGSLIWDYLNIVQQVNFIVSKRDPAVGYELEKLQPQLSSICARINLMPTPTAKHRLAQVEIAKRVVHLVRTLLFLQKKW</sequence>
<evidence type="ECO:0000256" key="2">
    <source>
        <dbReference type="ARBA" id="ARBA00004620"/>
    </source>
</evidence>
<evidence type="ECO:0000259" key="19">
    <source>
        <dbReference type="PROSITE" id="PS51434"/>
    </source>
</evidence>
<evidence type="ECO:0000256" key="5">
    <source>
        <dbReference type="ARBA" id="ARBA00013472"/>
    </source>
</evidence>
<dbReference type="PANTHER" id="PTHR23198:SF6">
    <property type="entry name" value="NUCLEAR PORE COMPLEX PROTEIN NUP98-NUP96"/>
    <property type="match status" value="1"/>
</dbReference>
<dbReference type="Pfam" id="PF12110">
    <property type="entry name" value="Nup96"/>
    <property type="match status" value="1"/>
</dbReference>
<dbReference type="GO" id="GO:0034398">
    <property type="term" value="P:telomere tethering at nuclear periphery"/>
    <property type="evidence" value="ECO:0007669"/>
    <property type="project" value="TreeGrafter"/>
</dbReference>
<feature type="compositionally biased region" description="Basic and acidic residues" evidence="18">
    <location>
        <begin position="704"/>
        <end position="730"/>
    </location>
</feature>
<dbReference type="GO" id="GO:0005654">
    <property type="term" value="C:nucleoplasm"/>
    <property type="evidence" value="ECO:0007669"/>
    <property type="project" value="UniProtKB-SubCell"/>
</dbReference>
<dbReference type="GO" id="GO:0008139">
    <property type="term" value="F:nuclear localization sequence binding"/>
    <property type="evidence" value="ECO:0007669"/>
    <property type="project" value="TreeGrafter"/>
</dbReference>
<evidence type="ECO:0000256" key="18">
    <source>
        <dbReference type="SAM" id="MobiDB-lite"/>
    </source>
</evidence>
<feature type="compositionally biased region" description="Low complexity" evidence="18">
    <location>
        <begin position="693"/>
        <end position="703"/>
    </location>
</feature>
<dbReference type="PROSITE" id="PS51434">
    <property type="entry name" value="NUP_C"/>
    <property type="match status" value="1"/>
</dbReference>
<dbReference type="Pfam" id="PF21240">
    <property type="entry name" value="Nup98_GLEBS"/>
    <property type="match status" value="1"/>
</dbReference>
<feature type="region of interest" description="Disordered" evidence="18">
    <location>
        <begin position="971"/>
        <end position="998"/>
    </location>
</feature>
<evidence type="ECO:0000256" key="16">
    <source>
        <dbReference type="ARBA" id="ARBA00023136"/>
    </source>
</evidence>
<dbReference type="FunFam" id="1.10.10.2360:FF:000001">
    <property type="entry name" value="Nuclear pore complex protein Nup98-Nup96"/>
    <property type="match status" value="1"/>
</dbReference>
<evidence type="ECO:0000256" key="3">
    <source>
        <dbReference type="ARBA" id="ARBA00004642"/>
    </source>
</evidence>
<keyword evidence="15" id="KW-0906">Nuclear pore complex</keyword>
<dbReference type="Gene3D" id="1.25.40.690">
    <property type="match status" value="1"/>
</dbReference>
<protein>
    <recommendedName>
        <fullName evidence="5">Nuclear pore complex protein Nup98-Nup96</fullName>
    </recommendedName>
</protein>
<feature type="compositionally biased region" description="Low complexity" evidence="18">
    <location>
        <begin position="8"/>
        <end position="22"/>
    </location>
</feature>
<dbReference type="GO" id="GO:0017056">
    <property type="term" value="F:structural constituent of nuclear pore"/>
    <property type="evidence" value="ECO:0007669"/>
    <property type="project" value="InterPro"/>
</dbReference>
<dbReference type="FunFam" id="3.30.1610.10:FF:000001">
    <property type="entry name" value="Nuclear pore complex protein Nup98-Nup96"/>
    <property type="match status" value="1"/>
</dbReference>
<keyword evidence="14" id="KW-0811">Translocation</keyword>
<dbReference type="InterPro" id="IPR007230">
    <property type="entry name" value="Nup98_auto-Pept-S59_dom"/>
</dbReference>
<feature type="region of interest" description="Disordered" evidence="18">
    <location>
        <begin position="220"/>
        <end position="259"/>
    </location>
</feature>
<evidence type="ECO:0000313" key="20">
    <source>
        <dbReference type="EMBL" id="JAS18980.1"/>
    </source>
</evidence>
<dbReference type="EMBL" id="GEDC01018318">
    <property type="protein sequence ID" value="JAS18980.1"/>
    <property type="molecule type" value="Transcribed_RNA"/>
</dbReference>
<keyword evidence="13" id="KW-0653">Protein transport</keyword>
<reference evidence="20" key="1">
    <citation type="submission" date="2015-12" db="EMBL/GenBank/DDBJ databases">
        <title>De novo transcriptome assembly of four potential Pierce s Disease insect vectors from Arizona vineyards.</title>
        <authorList>
            <person name="Tassone E.E."/>
        </authorList>
    </citation>
    <scope>NUCLEOTIDE SEQUENCE</scope>
</reference>
<dbReference type="GO" id="GO:0031965">
    <property type="term" value="C:nuclear membrane"/>
    <property type="evidence" value="ECO:0007669"/>
    <property type="project" value="UniProtKB-SubCell"/>
</dbReference>
<evidence type="ECO:0000256" key="10">
    <source>
        <dbReference type="ARBA" id="ARBA00022813"/>
    </source>
</evidence>
<keyword evidence="11" id="KW-0509">mRNA transport</keyword>
<accession>A0A1B6CZW3</accession>
<dbReference type="InterPro" id="IPR036903">
    <property type="entry name" value="Nup98_auto-Pept-S59_dom_sf"/>
</dbReference>
<keyword evidence="16" id="KW-0472">Membrane</keyword>
<dbReference type="Pfam" id="PF04096">
    <property type="entry name" value="Nucleoporin2"/>
    <property type="match status" value="1"/>
</dbReference>
<comment type="similarity">
    <text evidence="4">Belongs to the nucleoporin GLFG family.</text>
</comment>
<organism evidence="20">
    <name type="scientific">Clastoptera arizonana</name>
    <name type="common">Arizona spittle bug</name>
    <dbReference type="NCBI Taxonomy" id="38151"/>
    <lineage>
        <taxon>Eukaryota</taxon>
        <taxon>Metazoa</taxon>
        <taxon>Ecdysozoa</taxon>
        <taxon>Arthropoda</taxon>
        <taxon>Hexapoda</taxon>
        <taxon>Insecta</taxon>
        <taxon>Pterygota</taxon>
        <taxon>Neoptera</taxon>
        <taxon>Paraneoptera</taxon>
        <taxon>Hemiptera</taxon>
        <taxon>Auchenorrhyncha</taxon>
        <taxon>Cercopoidea</taxon>
        <taxon>Clastopteridae</taxon>
        <taxon>Clastoptera</taxon>
    </lineage>
</organism>
<dbReference type="GO" id="GO:0008236">
    <property type="term" value="F:serine-type peptidase activity"/>
    <property type="evidence" value="ECO:0007669"/>
    <property type="project" value="UniProtKB-KW"/>
</dbReference>
<dbReference type="InterPro" id="IPR037665">
    <property type="entry name" value="Nucleoporin_S59-like"/>
</dbReference>
<dbReference type="SUPFAM" id="SSF82215">
    <property type="entry name" value="C-terminal autoproteolytic domain of nucleoporin nup98"/>
    <property type="match status" value="1"/>
</dbReference>
<dbReference type="GO" id="GO:0006508">
    <property type="term" value="P:proteolysis"/>
    <property type="evidence" value="ECO:0007669"/>
    <property type="project" value="UniProtKB-KW"/>
</dbReference>
<keyword evidence="12" id="KW-0720">Serine protease</keyword>